<keyword evidence="2" id="KW-0472">Membrane</keyword>
<accession>A0A9X2BU39</accession>
<dbReference type="AlphaFoldDB" id="A0A9X2BU39"/>
<dbReference type="InterPro" id="IPR007251">
    <property type="entry name" value="Iron_permease_Fet4"/>
</dbReference>
<keyword evidence="4" id="KW-1185">Reference proteome</keyword>
<dbReference type="RefSeq" id="WP_248665812.1">
    <property type="nucleotide sequence ID" value="NZ_JALPRX010000016.1"/>
</dbReference>
<gene>
    <name evidence="3" type="ORF">M0638_04730</name>
</gene>
<comment type="caution">
    <text evidence="3">The sequence shown here is derived from an EMBL/GenBank/DDBJ whole genome shotgun (WGS) entry which is preliminary data.</text>
</comment>
<dbReference type="EMBL" id="JALPRX010000016">
    <property type="protein sequence ID" value="MCK8783686.1"/>
    <property type="molecule type" value="Genomic_DNA"/>
</dbReference>
<dbReference type="Pfam" id="PF04120">
    <property type="entry name" value="Iron_permease"/>
    <property type="match status" value="1"/>
</dbReference>
<keyword evidence="2" id="KW-1133">Transmembrane helix</keyword>
<feature type="coiled-coil region" evidence="1">
    <location>
        <begin position="79"/>
        <end position="117"/>
    </location>
</feature>
<proteinExistence type="predicted"/>
<feature type="transmembrane region" description="Helical" evidence="2">
    <location>
        <begin position="45"/>
        <end position="64"/>
    </location>
</feature>
<feature type="transmembrane region" description="Helical" evidence="2">
    <location>
        <begin position="20"/>
        <end position="39"/>
    </location>
</feature>
<keyword evidence="2" id="KW-0812">Transmembrane</keyword>
<dbReference type="GO" id="GO:0055085">
    <property type="term" value="P:transmembrane transport"/>
    <property type="evidence" value="ECO:0007669"/>
    <property type="project" value="InterPro"/>
</dbReference>
<organism evidence="3 4">
    <name type="scientific">Roseomonas acroporae</name>
    <dbReference type="NCBI Taxonomy" id="2937791"/>
    <lineage>
        <taxon>Bacteria</taxon>
        <taxon>Pseudomonadati</taxon>
        <taxon>Pseudomonadota</taxon>
        <taxon>Alphaproteobacteria</taxon>
        <taxon>Acetobacterales</taxon>
        <taxon>Roseomonadaceae</taxon>
        <taxon>Roseomonas</taxon>
    </lineage>
</organism>
<keyword evidence="1" id="KW-0175">Coiled coil</keyword>
<evidence type="ECO:0000313" key="3">
    <source>
        <dbReference type="EMBL" id="MCK8783686.1"/>
    </source>
</evidence>
<evidence type="ECO:0000256" key="2">
    <source>
        <dbReference type="SAM" id="Phobius"/>
    </source>
</evidence>
<evidence type="ECO:0000256" key="1">
    <source>
        <dbReference type="SAM" id="Coils"/>
    </source>
</evidence>
<dbReference type="Proteomes" id="UP001139516">
    <property type="component" value="Unassembled WGS sequence"/>
</dbReference>
<reference evidence="3" key="1">
    <citation type="submission" date="2022-04" db="EMBL/GenBank/DDBJ databases">
        <title>Roseomonas acroporae sp. nov., isolated from coral Acropora digitifera.</title>
        <authorList>
            <person name="Sun H."/>
        </authorList>
    </citation>
    <scope>NUCLEOTIDE SEQUENCE</scope>
    <source>
        <strain evidence="3">NAR14</strain>
    </source>
</reference>
<evidence type="ECO:0000313" key="4">
    <source>
        <dbReference type="Proteomes" id="UP001139516"/>
    </source>
</evidence>
<name>A0A9X2BU39_9PROT</name>
<sequence>MTNLFSRIAHATARQAGRPYAFVGACLLVVVWGVTGPLFHYSDTWQLVINTGTTIVTFLMVFLLQHTQNRDTQAIQLKLDELIRVTQGAQNSLMALEDRTEEEMEAVRHRIADLCNDDTADGRPDLATAAGSPAS</sequence>
<protein>
    <submittedName>
        <fullName evidence="3">Low affinity iron permease family protein</fullName>
    </submittedName>
</protein>